<keyword evidence="1" id="KW-0812">Transmembrane</keyword>
<dbReference type="SUPFAM" id="SSF47781">
    <property type="entry name" value="RuvA domain 2-like"/>
    <property type="match status" value="2"/>
</dbReference>
<dbReference type="InterPro" id="IPR010994">
    <property type="entry name" value="RuvA_2-like"/>
</dbReference>
<dbReference type="GO" id="GO:0015628">
    <property type="term" value="P:protein secretion by the type II secretion system"/>
    <property type="evidence" value="ECO:0007669"/>
    <property type="project" value="TreeGrafter"/>
</dbReference>
<evidence type="ECO:0000256" key="1">
    <source>
        <dbReference type="SAM" id="Phobius"/>
    </source>
</evidence>
<dbReference type="Proteomes" id="UP000255024">
    <property type="component" value="Unassembled WGS sequence"/>
</dbReference>
<protein>
    <submittedName>
        <fullName evidence="2">ComEA protein</fullName>
    </submittedName>
</protein>
<dbReference type="GO" id="GO:0015627">
    <property type="term" value="C:type II protein secretion system complex"/>
    <property type="evidence" value="ECO:0007669"/>
    <property type="project" value="TreeGrafter"/>
</dbReference>
<feature type="transmembrane region" description="Helical" evidence="1">
    <location>
        <begin position="25"/>
        <end position="43"/>
    </location>
</feature>
<sequence length="304" mass="35893">MYTCRMKWNKYFYQWYYYTQSQKRGFIALLIVFFAVQLLLYWYDHQPRNRGREVSLVEGQHKIQKEMDSLRLLQTAKKDTIYPFNPNYLNDYKGYILELTLEELDRLFAYRTANHYVNSSQEFQEVTGVSDAWIAKYSPYFVFGNRRKYTSATDDARELAGKPKEKAKPIVVQDINRATIETLQEMYGIGPALSKRIIDDRTKWGGYVHIDQVKFVYGLSEQVIASLLQQYAVLSSPPITPIDLNNATVNDLKNIPYLNYYLAREIIKYRSLHGDFVNKEQLKEIEKIPLDKIHIISLYLEIRN</sequence>
<keyword evidence="1" id="KW-0472">Membrane</keyword>
<gene>
    <name evidence="2" type="ORF">NCTC11179_02351</name>
</gene>
<dbReference type="Gene3D" id="1.10.150.280">
    <property type="entry name" value="AF1531-like domain"/>
    <property type="match status" value="2"/>
</dbReference>
<dbReference type="AlphaFoldDB" id="A0A378U332"/>
<dbReference type="InterPro" id="IPR051675">
    <property type="entry name" value="Endo/Exo/Phosphatase_dom_1"/>
</dbReference>
<dbReference type="PANTHER" id="PTHR21180">
    <property type="entry name" value="ENDONUCLEASE/EXONUCLEASE/PHOSPHATASE FAMILY DOMAIN-CONTAINING PROTEIN 1"/>
    <property type="match status" value="1"/>
</dbReference>
<dbReference type="PANTHER" id="PTHR21180:SF32">
    <property type="entry name" value="ENDONUCLEASE_EXONUCLEASE_PHOSPHATASE FAMILY DOMAIN-CONTAINING PROTEIN 1"/>
    <property type="match status" value="1"/>
</dbReference>
<keyword evidence="3" id="KW-1185">Reference proteome</keyword>
<accession>A0A378U332</accession>
<dbReference type="EMBL" id="UGQL01000002">
    <property type="protein sequence ID" value="STZ68870.1"/>
    <property type="molecule type" value="Genomic_DNA"/>
</dbReference>
<proteinExistence type="predicted"/>
<reference evidence="2 3" key="1">
    <citation type="submission" date="2018-06" db="EMBL/GenBank/DDBJ databases">
        <authorList>
            <consortium name="Pathogen Informatics"/>
            <person name="Doyle S."/>
        </authorList>
    </citation>
    <scope>NUCLEOTIDE SEQUENCE [LARGE SCALE GENOMIC DNA]</scope>
    <source>
        <strain evidence="2 3">NCTC11179</strain>
    </source>
</reference>
<keyword evidence="1" id="KW-1133">Transmembrane helix</keyword>
<name>A0A378U332_MYROD</name>
<organism evidence="2 3">
    <name type="scientific">Myroides odoratus</name>
    <name type="common">Flavobacterium odoratum</name>
    <dbReference type="NCBI Taxonomy" id="256"/>
    <lineage>
        <taxon>Bacteria</taxon>
        <taxon>Pseudomonadati</taxon>
        <taxon>Bacteroidota</taxon>
        <taxon>Flavobacteriia</taxon>
        <taxon>Flavobacteriales</taxon>
        <taxon>Flavobacteriaceae</taxon>
        <taxon>Myroides</taxon>
    </lineage>
</organism>
<evidence type="ECO:0000313" key="2">
    <source>
        <dbReference type="EMBL" id="STZ68870.1"/>
    </source>
</evidence>
<evidence type="ECO:0000313" key="3">
    <source>
        <dbReference type="Proteomes" id="UP000255024"/>
    </source>
</evidence>
<dbReference type="Pfam" id="PF12836">
    <property type="entry name" value="HHH_3"/>
    <property type="match status" value="2"/>
</dbReference>